<dbReference type="SUPFAM" id="SSF48371">
    <property type="entry name" value="ARM repeat"/>
    <property type="match status" value="1"/>
</dbReference>
<keyword evidence="2" id="KW-0131">Cell cycle</keyword>
<feature type="compositionally biased region" description="Acidic residues" evidence="3">
    <location>
        <begin position="415"/>
        <end position="441"/>
    </location>
</feature>
<dbReference type="GO" id="GO:0005829">
    <property type="term" value="C:cytosol"/>
    <property type="evidence" value="ECO:0007669"/>
    <property type="project" value="TreeGrafter"/>
</dbReference>
<evidence type="ECO:0000313" key="5">
    <source>
        <dbReference type="WBParaSite" id="MCU_010080-RC"/>
    </source>
</evidence>
<feature type="region of interest" description="Disordered" evidence="3">
    <location>
        <begin position="956"/>
        <end position="975"/>
    </location>
</feature>
<sequence>MAAVPDILFRFIQSGPYFKYMALCECLDNQDLVQKLLDVLLEGSDDDEDGVRAPACSCLCQLLAECRQWKFMRPLEETDSTSPILARLESDEVLNRILNLFLQPAPPSEPMSPLKAAVIPLALIFLRHLLLPTYRHDVYVQVPGLPGQRSEGEVIFGCVDSSRNLSCLLPCLATFKSLLLTPPPPPAPSTEISQLPAPLGPVRIHIIRFLCHLLYNSRGMDSIRIVRELYRLDLFIVIIDLFFAHKWNSLLHSSVEFLFRLVLRRSIRKFNLSDGDSTLVDDTLVHSGDLSASFSVIEEDSSTGRTGSRWSLLKIFSRKDQSFKSLPNSSAADETKQSTSFPNPFVGVIHQIVVRHRFLERLMTVWVENENGRSESGFRRAGYMGHLRTIANLLVSFLLPSTAGSVGVSPNEIKEDNDTEDGFDVDDDDDIEVLRDDDDDDGRLNNSPNKTSFRSVGDTEMPADGTARQCADRAAEVRLCVTRDLSASTWENWQEFVRGDLARVNQASFINYDNFPNSLSSSSTLSENEVNPAPSYVSPGSTLMSSVERSYNQYNTQNLAVSFPEVFGFSEDEFDESADRFDDEIEGALSDLAFSLAIQEDNDNSALFELSCNEVVIAPDGEEVGNESIGLPIVCVETQSTPPGHVNGSPKGVRSVTPMPQSKAETCAVAEVGGNADGVTAKSSSPPLSLSRLKEVFEEVRVETENAEISAAADAEEDFLGFLAPSSRRQTNGSVSPPPCTNSFVHEGDLSSSGTGPTLPFFSPTDLQPQLALAPGPTPSNGRPVISLGQVRRLSSSSSSPNDSPPSVENLSSPTFDHWSPVEPKLSSPISKISSPDLPDVESLVLPRLILDDSKIGVRTSSQLTSSFSSMFLRNEKHAVVGVAAAPLPRPIQPTVRSHRLARTPLLKPNGHVESAAAGEQLVNGSANPPATSSRRKRLVNASADWTNDDDAVSWSSNQIPTTSDSSILHRSTSEGEGLSSLIQVPNLAPLEADFNGDDSATEEQSFRNNRFRTHTTLNLRANTNEFEAA</sequence>
<dbReference type="GO" id="GO:0019888">
    <property type="term" value="F:protein phosphatase regulator activity"/>
    <property type="evidence" value="ECO:0007669"/>
    <property type="project" value="TreeGrafter"/>
</dbReference>
<dbReference type="PANTHER" id="PTHR12634:SF8">
    <property type="entry name" value="FIERY MOUNTAIN, ISOFORM D"/>
    <property type="match status" value="1"/>
</dbReference>
<dbReference type="InterPro" id="IPR007587">
    <property type="entry name" value="SAPS"/>
</dbReference>
<feature type="region of interest" description="Disordered" evidence="3">
    <location>
        <begin position="916"/>
        <end position="938"/>
    </location>
</feature>
<feature type="compositionally biased region" description="Low complexity" evidence="3">
    <location>
        <begin position="824"/>
        <end position="834"/>
    </location>
</feature>
<proteinExistence type="inferred from homology"/>
<dbReference type="WBParaSite" id="MCU_010080-RA">
    <property type="protein sequence ID" value="MCU_010080-RA"/>
    <property type="gene ID" value="MCU_010080"/>
</dbReference>
<protein>
    <submittedName>
        <fullName evidence="4 5">Serine/threonine-protein phosphatase 6 regulatory subunit 2</fullName>
    </submittedName>
</protein>
<organism evidence="5">
    <name type="scientific">Mesocestoides corti</name>
    <name type="common">Flatworm</name>
    <dbReference type="NCBI Taxonomy" id="53468"/>
    <lineage>
        <taxon>Eukaryota</taxon>
        <taxon>Metazoa</taxon>
        <taxon>Spiralia</taxon>
        <taxon>Lophotrochozoa</taxon>
        <taxon>Platyhelminthes</taxon>
        <taxon>Cestoda</taxon>
        <taxon>Eucestoda</taxon>
        <taxon>Cyclophyllidea</taxon>
        <taxon>Mesocestoididae</taxon>
        <taxon>Mesocestoides</taxon>
    </lineage>
</organism>
<evidence type="ECO:0000256" key="1">
    <source>
        <dbReference type="ARBA" id="ARBA00006180"/>
    </source>
</evidence>
<dbReference type="GO" id="GO:0005634">
    <property type="term" value="C:nucleus"/>
    <property type="evidence" value="ECO:0007669"/>
    <property type="project" value="TreeGrafter"/>
</dbReference>
<dbReference type="InterPro" id="IPR016024">
    <property type="entry name" value="ARM-type_fold"/>
</dbReference>
<feature type="compositionally biased region" description="Low complexity" evidence="3">
    <location>
        <begin position="795"/>
        <end position="807"/>
    </location>
</feature>
<dbReference type="PANTHER" id="PTHR12634">
    <property type="entry name" value="SIT4 YEAST -ASSOCIATING PROTEIN-RELATED"/>
    <property type="match status" value="1"/>
</dbReference>
<dbReference type="WBParaSite" id="MCU_010080-RC">
    <property type="protein sequence ID" value="MCU_010080-RC"/>
    <property type="gene ID" value="MCU_010080"/>
</dbReference>
<evidence type="ECO:0000313" key="4">
    <source>
        <dbReference type="WBParaSite" id="MCU_010080-RA"/>
    </source>
</evidence>
<feature type="region of interest" description="Disordered" evidence="3">
    <location>
        <begin position="726"/>
        <end position="834"/>
    </location>
</feature>
<accession>A0A5K3FUC8</accession>
<feature type="compositionally biased region" description="Polar residues" evidence="3">
    <location>
        <begin position="956"/>
        <end position="971"/>
    </location>
</feature>
<feature type="compositionally biased region" description="Polar residues" evidence="3">
    <location>
        <begin position="923"/>
        <end position="933"/>
    </location>
</feature>
<reference evidence="4 5" key="1">
    <citation type="submission" date="2019-11" db="UniProtKB">
        <authorList>
            <consortium name="WormBaseParasite"/>
        </authorList>
    </citation>
    <scope>IDENTIFICATION</scope>
</reference>
<dbReference type="Pfam" id="PF04499">
    <property type="entry name" value="SAPS"/>
    <property type="match status" value="1"/>
</dbReference>
<evidence type="ECO:0000256" key="2">
    <source>
        <dbReference type="ARBA" id="ARBA00023306"/>
    </source>
</evidence>
<name>A0A5K3FUC8_MESCO</name>
<dbReference type="GO" id="GO:0019903">
    <property type="term" value="F:protein phosphatase binding"/>
    <property type="evidence" value="ECO:0007669"/>
    <property type="project" value="InterPro"/>
</dbReference>
<feature type="region of interest" description="Disordered" evidence="3">
    <location>
        <begin position="406"/>
        <end position="464"/>
    </location>
</feature>
<evidence type="ECO:0000256" key="3">
    <source>
        <dbReference type="SAM" id="MobiDB-lite"/>
    </source>
</evidence>
<comment type="similarity">
    <text evidence="1">Belongs to the SAPS family.</text>
</comment>
<dbReference type="AlphaFoldDB" id="A0A5K3FUC8"/>